<dbReference type="InterPro" id="IPR021139">
    <property type="entry name" value="NYN"/>
</dbReference>
<comment type="caution">
    <text evidence="2">The sequence shown here is derived from an EMBL/GenBank/DDBJ whole genome shotgun (WGS) entry which is preliminary data.</text>
</comment>
<organism evidence="2 3">
    <name type="scientific">Brassica carinata</name>
    <name type="common">Ethiopian mustard</name>
    <name type="synonym">Abyssinian cabbage</name>
    <dbReference type="NCBI Taxonomy" id="52824"/>
    <lineage>
        <taxon>Eukaryota</taxon>
        <taxon>Viridiplantae</taxon>
        <taxon>Streptophyta</taxon>
        <taxon>Embryophyta</taxon>
        <taxon>Tracheophyta</taxon>
        <taxon>Spermatophyta</taxon>
        <taxon>Magnoliopsida</taxon>
        <taxon>eudicotyledons</taxon>
        <taxon>Gunneridae</taxon>
        <taxon>Pentapetalae</taxon>
        <taxon>rosids</taxon>
        <taxon>malvids</taxon>
        <taxon>Brassicales</taxon>
        <taxon>Brassicaceae</taxon>
        <taxon>Brassiceae</taxon>
        <taxon>Brassica</taxon>
    </lineage>
</organism>
<dbReference type="EMBL" id="JAAMPC010000015">
    <property type="protein sequence ID" value="KAG2258598.1"/>
    <property type="molecule type" value="Genomic_DNA"/>
</dbReference>
<dbReference type="PANTHER" id="PTHR14379:SF71">
    <property type="entry name" value="C2H2-TYPE DOMAIN-CONTAINING PROTEIN"/>
    <property type="match status" value="1"/>
</dbReference>
<dbReference type="AlphaFoldDB" id="A0A8X7PWM9"/>
<evidence type="ECO:0000259" key="1">
    <source>
        <dbReference type="Pfam" id="PF01936"/>
    </source>
</evidence>
<proteinExistence type="predicted"/>
<dbReference type="GO" id="GO:0005777">
    <property type="term" value="C:peroxisome"/>
    <property type="evidence" value="ECO:0007669"/>
    <property type="project" value="InterPro"/>
</dbReference>
<sequence length="207" mass="23434">MPSPTSSKFAKAKIGVFWDVKECPIPNGLDPATIYRNIKSSLAKKGYHGEVTITPYCDTNQFPDGPDEFESAGMKLVPADETERCRTMSCDICFWFSLDRKDKYTNVVVISGDNMDFLTPLEYFKQKFPVNVLLAQPENAWRWCPKCRKPLEDLVAESGEWFWESLAAGGDSITETQREELLGDKREEDNTDCCDWRCGDEQQGGGC</sequence>
<evidence type="ECO:0000313" key="2">
    <source>
        <dbReference type="EMBL" id="KAG2258598.1"/>
    </source>
</evidence>
<dbReference type="PANTHER" id="PTHR14379">
    <property type="entry name" value="LIMKAIN B LKAP"/>
    <property type="match status" value="1"/>
</dbReference>
<feature type="domain" description="NYN" evidence="1">
    <location>
        <begin position="13"/>
        <end position="140"/>
    </location>
</feature>
<evidence type="ECO:0000313" key="3">
    <source>
        <dbReference type="Proteomes" id="UP000886595"/>
    </source>
</evidence>
<name>A0A8X7PWM9_BRACI</name>
<dbReference type="Proteomes" id="UP000886595">
    <property type="component" value="Unassembled WGS sequence"/>
</dbReference>
<dbReference type="Pfam" id="PF01936">
    <property type="entry name" value="NYN"/>
    <property type="match status" value="1"/>
</dbReference>
<dbReference type="OrthoDB" id="1110268at2759"/>
<gene>
    <name evidence="2" type="ORF">Bca52824_077892</name>
</gene>
<dbReference type="InterPro" id="IPR024768">
    <property type="entry name" value="Marf1"/>
</dbReference>
<dbReference type="GO" id="GO:0010468">
    <property type="term" value="P:regulation of gene expression"/>
    <property type="evidence" value="ECO:0007669"/>
    <property type="project" value="InterPro"/>
</dbReference>
<dbReference type="CDD" id="cd10910">
    <property type="entry name" value="PIN_limkain_b1_N_like"/>
    <property type="match status" value="1"/>
</dbReference>
<accession>A0A8X7PWM9</accession>
<keyword evidence="3" id="KW-1185">Reference proteome</keyword>
<protein>
    <recommendedName>
        <fullName evidence="1">NYN domain-containing protein</fullName>
    </recommendedName>
</protein>
<reference evidence="2 3" key="1">
    <citation type="submission" date="2020-02" db="EMBL/GenBank/DDBJ databases">
        <authorList>
            <person name="Ma Q."/>
            <person name="Huang Y."/>
            <person name="Song X."/>
            <person name="Pei D."/>
        </authorList>
    </citation>
    <scope>NUCLEOTIDE SEQUENCE [LARGE SCALE GENOMIC DNA]</scope>
    <source>
        <strain evidence="2">Sxm20200214</strain>
        <tissue evidence="2">Leaf</tissue>
    </source>
</reference>
<dbReference type="GO" id="GO:0004540">
    <property type="term" value="F:RNA nuclease activity"/>
    <property type="evidence" value="ECO:0007669"/>
    <property type="project" value="InterPro"/>
</dbReference>